<evidence type="ECO:0000313" key="9">
    <source>
        <dbReference type="Proteomes" id="UP000297225"/>
    </source>
</evidence>
<keyword evidence="4" id="KW-1133">Transmembrane helix</keyword>
<evidence type="ECO:0000256" key="4">
    <source>
        <dbReference type="ARBA" id="ARBA00022989"/>
    </source>
</evidence>
<dbReference type="Pfam" id="PF02687">
    <property type="entry name" value="FtsX"/>
    <property type="match status" value="1"/>
</dbReference>
<dbReference type="InterPro" id="IPR050250">
    <property type="entry name" value="Macrolide_Exporter_MacB"/>
</dbReference>
<reference evidence="8 9" key="1">
    <citation type="submission" date="2019-03" db="EMBL/GenBank/DDBJ databases">
        <title>Porphyromonas levii Isolated from the Uterus of Dairy Cows.</title>
        <authorList>
            <person name="Francis A.M."/>
        </authorList>
    </citation>
    <scope>NUCLEOTIDE SEQUENCE [LARGE SCALE GENOMIC DNA]</scope>
    <source>
        <strain evidence="8 9">AF5678</strain>
    </source>
</reference>
<dbReference type="AlphaFoldDB" id="A0A4Y8WR04"/>
<evidence type="ECO:0000256" key="3">
    <source>
        <dbReference type="ARBA" id="ARBA00022692"/>
    </source>
</evidence>
<keyword evidence="9" id="KW-1185">Reference proteome</keyword>
<dbReference type="InterPro" id="IPR003838">
    <property type="entry name" value="ABC3_permease_C"/>
</dbReference>
<sequence length="427" mass="47243">MLKQYIKQAWRVLRENPVLSTISILGTALAICMIMVMVMTYQIKNAPYPPEVNRDRTLYVKWMRGNSKGNSDGSFSGLMGYQFASQVLKPIKSAEAVAIAYGLTRLTLVSRPGSDIAESYDLRRVDEGFWKVFEFDFIDGSPFDLADVSSGLRKAVLSESLAKKVFGRTDVSGERIELNYTGYTVQGVVKDISTLAEAAYGQLWTPITSEPMLFEGAEGMSGICRAYILAKSSQDFPKIRAEIEALKEAYNAGTTEYSADLSGQPDNHFSYIHRENPGDIPEVKKIVCQLALTLLLLLIVPAINLSGITMSQMRKRLSELGLRRSFGATRKEVMKQVMVESLMSTLLGGAIGLVLAFASSYVLKYVLFSVRTFGILQGELSVDPFSLITPTVFFIALLFCLLLNLLSALLPAWRVSRVPIVESLQSK</sequence>
<feature type="domain" description="MacB-like periplasmic core" evidence="7">
    <location>
        <begin position="20"/>
        <end position="246"/>
    </location>
</feature>
<proteinExistence type="predicted"/>
<keyword evidence="2" id="KW-1003">Cell membrane</keyword>
<dbReference type="GO" id="GO:0022857">
    <property type="term" value="F:transmembrane transporter activity"/>
    <property type="evidence" value="ECO:0007669"/>
    <property type="project" value="TreeGrafter"/>
</dbReference>
<dbReference type="Proteomes" id="UP000297225">
    <property type="component" value="Unassembled WGS sequence"/>
</dbReference>
<evidence type="ECO:0000259" key="7">
    <source>
        <dbReference type="Pfam" id="PF12704"/>
    </source>
</evidence>
<name>A0A4Y8WR04_9PORP</name>
<dbReference type="PANTHER" id="PTHR30572:SF18">
    <property type="entry name" value="ABC-TYPE MACROLIDE FAMILY EXPORT SYSTEM PERMEASE COMPONENT 2"/>
    <property type="match status" value="1"/>
</dbReference>
<evidence type="ECO:0000256" key="5">
    <source>
        <dbReference type="ARBA" id="ARBA00023136"/>
    </source>
</evidence>
<feature type="domain" description="ABC3 transporter permease C-terminal" evidence="6">
    <location>
        <begin position="294"/>
        <end position="419"/>
    </location>
</feature>
<dbReference type="Pfam" id="PF12704">
    <property type="entry name" value="MacB_PCD"/>
    <property type="match status" value="1"/>
</dbReference>
<evidence type="ECO:0000313" key="8">
    <source>
        <dbReference type="EMBL" id="TFH96730.1"/>
    </source>
</evidence>
<evidence type="ECO:0000256" key="1">
    <source>
        <dbReference type="ARBA" id="ARBA00004651"/>
    </source>
</evidence>
<dbReference type="InterPro" id="IPR025857">
    <property type="entry name" value="MacB_PCD"/>
</dbReference>
<comment type="subcellular location">
    <subcellularLocation>
        <location evidence="1">Cell membrane</location>
        <topology evidence="1">Multi-pass membrane protein</topology>
    </subcellularLocation>
</comment>
<accession>A0A4Y8WR04</accession>
<evidence type="ECO:0000259" key="6">
    <source>
        <dbReference type="Pfam" id="PF02687"/>
    </source>
</evidence>
<dbReference type="PANTHER" id="PTHR30572">
    <property type="entry name" value="MEMBRANE COMPONENT OF TRANSPORTER-RELATED"/>
    <property type="match status" value="1"/>
</dbReference>
<protein>
    <submittedName>
        <fullName evidence="8">ABC transporter permease</fullName>
    </submittedName>
</protein>
<dbReference type="RefSeq" id="WP_018357649.1">
    <property type="nucleotide sequence ID" value="NZ_CP197400.1"/>
</dbReference>
<organism evidence="8 9">
    <name type="scientific">Porphyromonas levii</name>
    <dbReference type="NCBI Taxonomy" id="28114"/>
    <lineage>
        <taxon>Bacteria</taxon>
        <taxon>Pseudomonadati</taxon>
        <taxon>Bacteroidota</taxon>
        <taxon>Bacteroidia</taxon>
        <taxon>Bacteroidales</taxon>
        <taxon>Porphyromonadaceae</taxon>
        <taxon>Porphyromonas</taxon>
    </lineage>
</organism>
<keyword evidence="3" id="KW-0812">Transmembrane</keyword>
<comment type="caution">
    <text evidence="8">The sequence shown here is derived from an EMBL/GenBank/DDBJ whole genome shotgun (WGS) entry which is preliminary data.</text>
</comment>
<dbReference type="STRING" id="1122973.GCA_000379925_00379"/>
<dbReference type="GO" id="GO:0005886">
    <property type="term" value="C:plasma membrane"/>
    <property type="evidence" value="ECO:0007669"/>
    <property type="project" value="UniProtKB-SubCell"/>
</dbReference>
<keyword evidence="5" id="KW-0472">Membrane</keyword>
<dbReference type="EMBL" id="SPNC01000014">
    <property type="protein sequence ID" value="TFH96730.1"/>
    <property type="molecule type" value="Genomic_DNA"/>
</dbReference>
<gene>
    <name evidence="8" type="ORF">E4P47_01850</name>
</gene>
<dbReference type="OrthoDB" id="1109882at2"/>
<evidence type="ECO:0000256" key="2">
    <source>
        <dbReference type="ARBA" id="ARBA00022475"/>
    </source>
</evidence>